<organism evidence="4 5">
    <name type="scientific">Trichonephila clavata</name>
    <name type="common">Joro spider</name>
    <name type="synonym">Nephila clavata</name>
    <dbReference type="NCBI Taxonomy" id="2740835"/>
    <lineage>
        <taxon>Eukaryota</taxon>
        <taxon>Metazoa</taxon>
        <taxon>Ecdysozoa</taxon>
        <taxon>Arthropoda</taxon>
        <taxon>Chelicerata</taxon>
        <taxon>Arachnida</taxon>
        <taxon>Araneae</taxon>
        <taxon>Araneomorphae</taxon>
        <taxon>Entelegynae</taxon>
        <taxon>Araneoidea</taxon>
        <taxon>Nephilidae</taxon>
        <taxon>Trichonephila</taxon>
    </lineage>
</organism>
<sequence length="360" mass="38437">MTGFIAVHVGAGYHGESLRPLYMKTCKVACSEAISMLSDDCDAVEAVTKAVSVLEDCPLTNAGIGSNLTLLNTVECDAGIMDGASLNFGSVGALCNMQNPITVAKELLIEQKKGLLSGGRIPPCTLVSEGALKWALSHGFSYFNKSDLLTESSKNAYKKNKNLLEQMALSASQTSNPYVVEEPKYSENGLLDTVGAICVDSCGNVASAVSSGGLLLKHPGRIGQAPIYGAGCWAANSLDESRPSVACTVSGVGEYLMKTMFAKECSTTLYEKYNCVSALYDFFKEKYLDSIFLKNVDSKSAGVLALKHYANNSCELAWAHNTKTMILGYGSTKRRKPTCLVSMQPEYASDKAIIGGEKLL</sequence>
<evidence type="ECO:0000313" key="5">
    <source>
        <dbReference type="Proteomes" id="UP000887116"/>
    </source>
</evidence>
<reference evidence="4" key="1">
    <citation type="submission" date="2020-07" db="EMBL/GenBank/DDBJ databases">
        <title>Multicomponent nature underlies the extraordinary mechanical properties of spider dragline silk.</title>
        <authorList>
            <person name="Kono N."/>
            <person name="Nakamura H."/>
            <person name="Mori M."/>
            <person name="Yoshida Y."/>
            <person name="Ohtoshi R."/>
            <person name="Malay A.D."/>
            <person name="Moran D.A.P."/>
            <person name="Tomita M."/>
            <person name="Numata K."/>
            <person name="Arakawa K."/>
        </authorList>
    </citation>
    <scope>NUCLEOTIDE SEQUENCE</scope>
</reference>
<dbReference type="InterPro" id="IPR000246">
    <property type="entry name" value="Peptidase_T2"/>
</dbReference>
<proteinExistence type="inferred from homology"/>
<dbReference type="GO" id="GO:0051604">
    <property type="term" value="P:protein maturation"/>
    <property type="evidence" value="ECO:0007669"/>
    <property type="project" value="TreeGrafter"/>
</dbReference>
<keyword evidence="5" id="KW-1185">Reference proteome</keyword>
<protein>
    <submittedName>
        <fullName evidence="4">Threonine aspartase 1</fullName>
    </submittedName>
</protein>
<gene>
    <name evidence="4" type="primary">Tasp1</name>
    <name evidence="4" type="ORF">TNCT_173281</name>
</gene>
<accession>A0A8X6FRB6</accession>
<dbReference type="AlphaFoldDB" id="A0A8X6FRB6"/>
<evidence type="ECO:0000256" key="3">
    <source>
        <dbReference type="PIRSR" id="PIRSR600246-3"/>
    </source>
</evidence>
<dbReference type="GO" id="GO:0004298">
    <property type="term" value="F:threonine-type endopeptidase activity"/>
    <property type="evidence" value="ECO:0007669"/>
    <property type="project" value="InterPro"/>
</dbReference>
<feature type="active site" description="Nucleophile" evidence="2">
    <location>
        <position position="193"/>
    </location>
</feature>
<name>A0A8X6FRB6_TRICU</name>
<evidence type="ECO:0000256" key="1">
    <source>
        <dbReference type="ARBA" id="ARBA00010872"/>
    </source>
</evidence>
<evidence type="ECO:0000313" key="4">
    <source>
        <dbReference type="EMBL" id="GFQ65443.1"/>
    </source>
</evidence>
<dbReference type="Proteomes" id="UP000887116">
    <property type="component" value="Unassembled WGS sequence"/>
</dbReference>
<dbReference type="InterPro" id="IPR029055">
    <property type="entry name" value="Ntn_hydrolases_N"/>
</dbReference>
<comment type="caution">
    <text evidence="4">The sequence shown here is derived from an EMBL/GenBank/DDBJ whole genome shotgun (WGS) entry which is preliminary data.</text>
</comment>
<dbReference type="PANTHER" id="PTHR10188">
    <property type="entry name" value="L-ASPARAGINASE"/>
    <property type="match status" value="1"/>
</dbReference>
<dbReference type="SUPFAM" id="SSF56235">
    <property type="entry name" value="N-terminal nucleophile aminohydrolases (Ntn hydrolases)"/>
    <property type="match status" value="1"/>
</dbReference>
<dbReference type="CDD" id="cd04514">
    <property type="entry name" value="Taspase1_like"/>
    <property type="match status" value="1"/>
</dbReference>
<dbReference type="GO" id="GO:0005737">
    <property type="term" value="C:cytoplasm"/>
    <property type="evidence" value="ECO:0007669"/>
    <property type="project" value="TreeGrafter"/>
</dbReference>
<dbReference type="OrthoDB" id="77601at2759"/>
<dbReference type="EMBL" id="BMAO01030063">
    <property type="protein sequence ID" value="GFQ65443.1"/>
    <property type="molecule type" value="Genomic_DNA"/>
</dbReference>
<dbReference type="InterPro" id="IPR037464">
    <property type="entry name" value="Taspase1"/>
</dbReference>
<evidence type="ECO:0000256" key="2">
    <source>
        <dbReference type="PIRSR" id="PIRSR600246-1"/>
    </source>
</evidence>
<dbReference type="Pfam" id="PF01112">
    <property type="entry name" value="Asparaginase_2"/>
    <property type="match status" value="1"/>
</dbReference>
<comment type="similarity">
    <text evidence="1">Belongs to the Ntn-hydrolase family.</text>
</comment>
<dbReference type="Gene3D" id="3.60.20.30">
    <property type="entry name" value="(Glycosyl)asparaginase"/>
    <property type="match status" value="1"/>
</dbReference>
<dbReference type="PANTHER" id="PTHR10188:SF8">
    <property type="entry name" value="THREONINE ASPARTASE 1"/>
    <property type="match status" value="1"/>
</dbReference>
<feature type="site" description="Cleavage; by autolysis" evidence="3">
    <location>
        <begin position="192"/>
        <end position="193"/>
    </location>
</feature>